<dbReference type="EMBL" id="SMNA01000003">
    <property type="protein sequence ID" value="TDE96075.1"/>
    <property type="molecule type" value="Genomic_DNA"/>
</dbReference>
<reference evidence="2 3" key="1">
    <citation type="submission" date="2019-03" db="EMBL/GenBank/DDBJ databases">
        <title>Genomic features of bacteria from cold environments.</title>
        <authorList>
            <person name="Shen L."/>
        </authorList>
    </citation>
    <scope>NUCLEOTIDE SEQUENCE [LARGE SCALE GENOMIC DNA]</scope>
    <source>
        <strain evidence="3">T3246-1</strain>
    </source>
</reference>
<comment type="caution">
    <text evidence="2">The sequence shown here is derived from an EMBL/GenBank/DDBJ whole genome shotgun (WGS) entry which is preliminary data.</text>
</comment>
<proteinExistence type="predicted"/>
<gene>
    <name evidence="2" type="ORF">EXU48_07515</name>
</gene>
<organism evidence="2 3">
    <name type="scientific">Occultella glacieicola</name>
    <dbReference type="NCBI Taxonomy" id="2518684"/>
    <lineage>
        <taxon>Bacteria</taxon>
        <taxon>Bacillati</taxon>
        <taxon>Actinomycetota</taxon>
        <taxon>Actinomycetes</taxon>
        <taxon>Micrococcales</taxon>
        <taxon>Ruaniaceae</taxon>
        <taxon>Occultella</taxon>
    </lineage>
</organism>
<dbReference type="RefSeq" id="WP_133107005.1">
    <property type="nucleotide sequence ID" value="NZ_SMNA01000003.1"/>
</dbReference>
<evidence type="ECO:0000313" key="3">
    <source>
        <dbReference type="Proteomes" id="UP000504882"/>
    </source>
</evidence>
<feature type="region of interest" description="Disordered" evidence="1">
    <location>
        <begin position="21"/>
        <end position="42"/>
    </location>
</feature>
<keyword evidence="3" id="KW-1185">Reference proteome</keyword>
<feature type="compositionally biased region" description="Polar residues" evidence="1">
    <location>
        <begin position="28"/>
        <end position="42"/>
    </location>
</feature>
<evidence type="ECO:0000256" key="1">
    <source>
        <dbReference type="SAM" id="MobiDB-lite"/>
    </source>
</evidence>
<dbReference type="SUPFAM" id="SSF55486">
    <property type="entry name" value="Metalloproteases ('zincins'), catalytic domain"/>
    <property type="match status" value="1"/>
</dbReference>
<dbReference type="Proteomes" id="UP000504882">
    <property type="component" value="Unassembled WGS sequence"/>
</dbReference>
<sequence>MLQRTAGNRAVQRALAGVRAPGAAPMVSRQTTRTPISETTDTGNQYTQDLLLNKTAHTIEISLGINWVRQGTWASDAAYEAFIRRVKTAAYSYLDNKFKVVCTPNSPAAGSAPIELPITFILYNYATGYTIDAHGGTPGAGSAMATAGGHVHEFRADGTAEVDITYAHEFGHAVLGASDEYANPAVPGRVLTNDHSIMANYYSQGIPQAKFKARHFQHIVTEVAKAFAGYTCSLRPM</sequence>
<protein>
    <submittedName>
        <fullName evidence="2">Uncharacterized protein</fullName>
    </submittedName>
</protein>
<evidence type="ECO:0000313" key="2">
    <source>
        <dbReference type="EMBL" id="TDE96075.1"/>
    </source>
</evidence>
<accession>A0ABY2E9X8</accession>
<name>A0ABY2E9X8_9MICO</name>